<dbReference type="Proteomes" id="UP000184600">
    <property type="component" value="Unassembled WGS sequence"/>
</dbReference>
<keyword evidence="6" id="KW-1185">Reference proteome</keyword>
<name>A0A1M7Z1E9_9VIBR</name>
<dbReference type="AlphaFoldDB" id="A0A1M7Z1E9"/>
<dbReference type="PROSITE" id="PS00122">
    <property type="entry name" value="CARBOXYLESTERASE_B_1"/>
    <property type="match status" value="1"/>
</dbReference>
<dbReference type="RefSeq" id="WP_143169435.1">
    <property type="nucleotide sequence ID" value="NZ_AP024898.1"/>
</dbReference>
<proteinExistence type="inferred from homology"/>
<comment type="similarity">
    <text evidence="1 3">Belongs to the type-B carboxylesterase/lipase family.</text>
</comment>
<dbReference type="InterPro" id="IPR029058">
    <property type="entry name" value="AB_hydrolase_fold"/>
</dbReference>
<evidence type="ECO:0000259" key="4">
    <source>
        <dbReference type="Pfam" id="PF00135"/>
    </source>
</evidence>
<feature type="signal peptide" evidence="3">
    <location>
        <begin position="1"/>
        <end position="19"/>
    </location>
</feature>
<feature type="domain" description="Carboxylesterase type B" evidence="4">
    <location>
        <begin position="32"/>
        <end position="500"/>
    </location>
</feature>
<keyword evidence="2 3" id="KW-0378">Hydrolase</keyword>
<protein>
    <recommendedName>
        <fullName evidence="3">Carboxylic ester hydrolase</fullName>
        <ecNumber evidence="3">3.1.1.-</ecNumber>
    </recommendedName>
</protein>
<organism evidence="5 6">
    <name type="scientific">Vibrio quintilis</name>
    <dbReference type="NCBI Taxonomy" id="1117707"/>
    <lineage>
        <taxon>Bacteria</taxon>
        <taxon>Pseudomonadati</taxon>
        <taxon>Pseudomonadota</taxon>
        <taxon>Gammaproteobacteria</taxon>
        <taxon>Vibrionales</taxon>
        <taxon>Vibrionaceae</taxon>
        <taxon>Vibrio</taxon>
    </lineage>
</organism>
<feature type="chain" id="PRO_5011830904" description="Carboxylic ester hydrolase" evidence="3">
    <location>
        <begin position="20"/>
        <end position="514"/>
    </location>
</feature>
<evidence type="ECO:0000256" key="1">
    <source>
        <dbReference type="ARBA" id="ARBA00005964"/>
    </source>
</evidence>
<gene>
    <name evidence="5" type="ORF">VQ7734_04436</name>
</gene>
<dbReference type="InterPro" id="IPR019826">
    <property type="entry name" value="Carboxylesterase_B_AS"/>
</dbReference>
<dbReference type="Pfam" id="PF00135">
    <property type="entry name" value="COesterase"/>
    <property type="match status" value="1"/>
</dbReference>
<accession>A0A1M7Z1E9</accession>
<dbReference type="PANTHER" id="PTHR11559">
    <property type="entry name" value="CARBOXYLESTERASE"/>
    <property type="match status" value="1"/>
</dbReference>
<dbReference type="STRING" id="1117707.VQ7734_04436"/>
<dbReference type="OrthoDB" id="9775851at2"/>
<reference evidence="6" key="1">
    <citation type="submission" date="2016-12" db="EMBL/GenBank/DDBJ databases">
        <authorList>
            <person name="Rodrigo-Torres L."/>
            <person name="Arahal R.D."/>
            <person name="Lucena T."/>
        </authorList>
    </citation>
    <scope>NUCLEOTIDE SEQUENCE [LARGE SCALE GENOMIC DNA]</scope>
</reference>
<evidence type="ECO:0000256" key="3">
    <source>
        <dbReference type="RuleBase" id="RU361235"/>
    </source>
</evidence>
<evidence type="ECO:0000313" key="5">
    <source>
        <dbReference type="EMBL" id="SHO58664.1"/>
    </source>
</evidence>
<dbReference type="SUPFAM" id="SSF53474">
    <property type="entry name" value="alpha/beta-Hydrolases"/>
    <property type="match status" value="1"/>
</dbReference>
<dbReference type="Gene3D" id="3.40.50.1820">
    <property type="entry name" value="alpha/beta hydrolase"/>
    <property type="match status" value="1"/>
</dbReference>
<evidence type="ECO:0000256" key="2">
    <source>
        <dbReference type="ARBA" id="ARBA00022801"/>
    </source>
</evidence>
<keyword evidence="3" id="KW-0732">Signal</keyword>
<dbReference type="EC" id="3.1.1.-" evidence="3"/>
<dbReference type="GO" id="GO:0016787">
    <property type="term" value="F:hydrolase activity"/>
    <property type="evidence" value="ECO:0007669"/>
    <property type="project" value="UniProtKB-KW"/>
</dbReference>
<sequence>MKFKVLLIGLMTFCCAASALSKTNESDDAVSTLVVNTALGKVKGIIDNGIAEFRSVPYAINPFEGARRFQAPEKIKPWEGVLDATAYKAPVPQPDRGKETALLGAPGDLTLNILAPVKTAKKLPVMVWIPGGAFIRENASDAMYRGESFVRDGVIVVTVNYRVGIDGFMHIPGTPDNRGILDQIAALEWVQSHIASFGGDPQQVTLAGQSAGAECVAILSGTPRTKGLFRSVIMQSSPIQTVTMDQAKQVAQTVGKLLDIKPTAKNLSGTPYVDLVKAVVDTGRAVKDRETWGMMSWGGTAFLPVIDHALIDGSPIDNLARHADPSVSVLIGSTEQESRLYLVPNDQIDHIHMSESLQLIHDLKMNDNVLKIYKKGNPTVGDVHAALLSDYTFRMPTQQIADALVAHGHSVWFYDFGWHSPAFHNRLGAAHLVDVPFAFDTTQAPKSKVFLGDHPPQSLVNTMHSDWVRFIRTGQAGWSVYQTDHRKTMRFDTKSVQVNDPDKAIRQLWESYLF</sequence>
<dbReference type="EMBL" id="FRFG01000073">
    <property type="protein sequence ID" value="SHO58664.1"/>
    <property type="molecule type" value="Genomic_DNA"/>
</dbReference>
<dbReference type="InterPro" id="IPR050309">
    <property type="entry name" value="Type-B_Carboxylest/Lipase"/>
</dbReference>
<evidence type="ECO:0000313" key="6">
    <source>
        <dbReference type="Proteomes" id="UP000184600"/>
    </source>
</evidence>
<dbReference type="InterPro" id="IPR002018">
    <property type="entry name" value="CarbesteraseB"/>
</dbReference>